<dbReference type="Proteomes" id="UP000233120">
    <property type="component" value="Unassembled WGS sequence"/>
</dbReference>
<dbReference type="CDD" id="cd01557">
    <property type="entry name" value="BCAT_beta_family"/>
    <property type="match status" value="1"/>
</dbReference>
<dbReference type="GO" id="GO:0006629">
    <property type="term" value="P:lipid metabolic process"/>
    <property type="evidence" value="ECO:0007669"/>
    <property type="project" value="UniProtKB-KW"/>
</dbReference>
<evidence type="ECO:0000256" key="8">
    <source>
        <dbReference type="ARBA" id="ARBA00022898"/>
    </source>
</evidence>
<dbReference type="STRING" id="9545.ENSMNEP00000001028"/>
<keyword evidence="7 17" id="KW-0808">Transferase</keyword>
<dbReference type="GeneTree" id="ENSGT00390000009532"/>
<evidence type="ECO:0000313" key="18">
    <source>
        <dbReference type="Ensembl" id="ENSMNEP00000001028.1"/>
    </source>
</evidence>
<comment type="cofactor">
    <cofactor evidence="1 16">
        <name>pyridoxal 5'-phosphate</name>
        <dbReference type="ChEBI" id="CHEBI:597326"/>
    </cofactor>
</comment>
<dbReference type="InterPro" id="IPR043132">
    <property type="entry name" value="BCAT-like_C"/>
</dbReference>
<reference evidence="18" key="1">
    <citation type="submission" date="2025-08" db="UniProtKB">
        <authorList>
            <consortium name="Ensembl"/>
        </authorList>
    </citation>
    <scope>IDENTIFICATION</scope>
</reference>
<protein>
    <recommendedName>
        <fullName evidence="17">Branched-chain-amino-acid aminotransferase</fullName>
        <ecNumber evidence="17">2.6.1.42</ecNumber>
    </recommendedName>
</protein>
<evidence type="ECO:0000256" key="1">
    <source>
        <dbReference type="ARBA" id="ARBA00001933"/>
    </source>
</evidence>
<evidence type="ECO:0000256" key="13">
    <source>
        <dbReference type="ARBA" id="ARBA00023304"/>
    </source>
</evidence>
<keyword evidence="9" id="KW-0809">Transit peptide</keyword>
<dbReference type="GO" id="GO:0006550">
    <property type="term" value="P:L-isoleucine catabolic process"/>
    <property type="evidence" value="ECO:0007669"/>
    <property type="project" value="Ensembl"/>
</dbReference>
<evidence type="ECO:0000256" key="7">
    <source>
        <dbReference type="ARBA" id="ARBA00022679"/>
    </source>
</evidence>
<dbReference type="PROSITE" id="PS00770">
    <property type="entry name" value="AA_TRANSFER_CLASS_4"/>
    <property type="match status" value="1"/>
</dbReference>
<keyword evidence="10" id="KW-0007">Acetylation</keyword>
<evidence type="ECO:0000313" key="19">
    <source>
        <dbReference type="Proteomes" id="UP000233120"/>
    </source>
</evidence>
<dbReference type="InterPro" id="IPR043131">
    <property type="entry name" value="BCAT-like_N"/>
</dbReference>
<keyword evidence="12" id="KW-0496">Mitochondrion</keyword>
<dbReference type="Gene3D" id="3.20.10.10">
    <property type="entry name" value="D-amino Acid Aminotransferase, subunit A, domain 2"/>
    <property type="match status" value="1"/>
</dbReference>
<sequence>MAAAALGQIWARKLLSAPWLLCGPRRYASSNFKAADLQLEMTQKPHKKPSPGEPLVFGKTFTDHMLMVEWNDKGWGQPRIQPFQNLTLHPASSSLHYSLQLFEGMKAFKGKDQQVRLFRPWLNMDRMLRSALRLCLPVRGPGRPGWGGGLGPGQQGPLDSFRIPLRVSTSWSCWSASAGSSRWTRPGSPMPPAPASMYGLCSLGTRWAQLQGWGTGLRGGILRWGPGGLGQGRGRDWGPGLLTLPLCPLQPSLGVAQPTRALLFVILCPVGAYFPGGSVTPVSLLADPTFIRAWVGGVGNYKLGGNYGPTVLVQQEARKQGCEQVLWLYGPDHQLTEVGTMNIFVYWTHEDGVLELVTPPLNGVILPGVVRQSLLDLAQTWGEFRVAERTITMKQLLRALEEGRVREVFGSGTACQVCPVHRILYKDKNLHIPTMENGPELILRFQKELKEIQYGIRAHEWMFPV</sequence>
<dbReference type="GO" id="GO:0052656">
    <property type="term" value="F:L-isoleucine-2-oxoglutarate transaminase activity"/>
    <property type="evidence" value="ECO:0007669"/>
    <property type="project" value="Ensembl"/>
</dbReference>
<dbReference type="Bgee" id="ENSMNEG00000004800">
    <property type="expression patterns" value="Expressed in heart and 12 other cell types or tissues"/>
</dbReference>
<dbReference type="FunFam" id="3.20.10.10:FF:000007">
    <property type="entry name" value="Branched-chain-amino-acid aminotransferase, mitochondrial"/>
    <property type="match status" value="1"/>
</dbReference>
<comment type="similarity">
    <text evidence="3 15">Belongs to the class-IV pyridoxal-phosphate-dependent aminotransferase family.</text>
</comment>
<dbReference type="EC" id="2.6.1.42" evidence="17"/>
<accession>A0A2K6APG3</accession>
<evidence type="ECO:0000256" key="3">
    <source>
        <dbReference type="ARBA" id="ARBA00009320"/>
    </source>
</evidence>
<evidence type="ECO:0000256" key="10">
    <source>
        <dbReference type="ARBA" id="ARBA00022990"/>
    </source>
</evidence>
<dbReference type="GO" id="GO:1990830">
    <property type="term" value="P:cellular response to leukemia inhibitory factor"/>
    <property type="evidence" value="ECO:0007669"/>
    <property type="project" value="Ensembl"/>
</dbReference>
<comment type="catalytic activity">
    <reaction evidence="17">
        <text>L-isoleucine + 2-oxoglutarate = (S)-3-methyl-2-oxopentanoate + L-glutamate</text>
        <dbReference type="Rhea" id="RHEA:24801"/>
        <dbReference type="ChEBI" id="CHEBI:16810"/>
        <dbReference type="ChEBI" id="CHEBI:29985"/>
        <dbReference type="ChEBI" id="CHEBI:35146"/>
        <dbReference type="ChEBI" id="CHEBI:58045"/>
        <dbReference type="EC" id="2.6.1.42"/>
    </reaction>
</comment>
<dbReference type="GO" id="GO:0052654">
    <property type="term" value="F:L-leucine-2-oxoglutarate transaminase activity"/>
    <property type="evidence" value="ECO:0007669"/>
    <property type="project" value="Ensembl"/>
</dbReference>
<evidence type="ECO:0000256" key="17">
    <source>
        <dbReference type="RuleBase" id="RU004517"/>
    </source>
</evidence>
<evidence type="ECO:0000256" key="5">
    <source>
        <dbReference type="ARBA" id="ARBA00022576"/>
    </source>
</evidence>
<keyword evidence="19" id="KW-1185">Reference proteome</keyword>
<dbReference type="GO" id="GO:0009099">
    <property type="term" value="P:L-valine biosynthetic process"/>
    <property type="evidence" value="ECO:0007669"/>
    <property type="project" value="TreeGrafter"/>
</dbReference>
<evidence type="ECO:0000256" key="16">
    <source>
        <dbReference type="RuleBase" id="RU004516"/>
    </source>
</evidence>
<dbReference type="GO" id="GO:0052655">
    <property type="term" value="F:L-valine-2-oxoglutarate transaminase activity"/>
    <property type="evidence" value="ECO:0007669"/>
    <property type="project" value="Ensembl"/>
</dbReference>
<keyword evidence="13 17" id="KW-0100">Branched-chain amino acid biosynthesis</keyword>
<dbReference type="InterPro" id="IPR036038">
    <property type="entry name" value="Aminotransferase-like"/>
</dbReference>
<dbReference type="Gene3D" id="3.30.470.10">
    <property type="match status" value="1"/>
</dbReference>
<keyword evidence="5 17" id="KW-0032">Aminotransferase</keyword>
<reference evidence="18" key="2">
    <citation type="submission" date="2025-09" db="UniProtKB">
        <authorList>
            <consortium name="Ensembl"/>
        </authorList>
    </citation>
    <scope>IDENTIFICATION</scope>
</reference>
<dbReference type="InterPro" id="IPR018300">
    <property type="entry name" value="Aminotrans_IV_CS"/>
</dbReference>
<keyword evidence="6 17" id="KW-0028">Amino-acid biosynthesis</keyword>
<dbReference type="GO" id="GO:0010817">
    <property type="term" value="P:regulation of hormone levels"/>
    <property type="evidence" value="ECO:0007669"/>
    <property type="project" value="Ensembl"/>
</dbReference>
<evidence type="ECO:0000256" key="6">
    <source>
        <dbReference type="ARBA" id="ARBA00022605"/>
    </source>
</evidence>
<keyword evidence="11" id="KW-0443">Lipid metabolism</keyword>
<evidence type="ECO:0000256" key="11">
    <source>
        <dbReference type="ARBA" id="ARBA00023098"/>
    </source>
</evidence>
<dbReference type="InterPro" id="IPR005786">
    <property type="entry name" value="B_amino_transII"/>
</dbReference>
<comment type="catalytic activity">
    <reaction evidence="17">
        <text>L-leucine + 2-oxoglutarate = 4-methyl-2-oxopentanoate + L-glutamate</text>
        <dbReference type="Rhea" id="RHEA:18321"/>
        <dbReference type="ChEBI" id="CHEBI:16810"/>
        <dbReference type="ChEBI" id="CHEBI:17865"/>
        <dbReference type="ChEBI" id="CHEBI:29985"/>
        <dbReference type="ChEBI" id="CHEBI:57427"/>
        <dbReference type="EC" id="2.6.1.42"/>
    </reaction>
</comment>
<dbReference type="Ensembl" id="ENSMNET00000005375.1">
    <property type="protein sequence ID" value="ENSMNEP00000001028.1"/>
    <property type="gene ID" value="ENSMNEG00000004800.1"/>
</dbReference>
<proteinExistence type="inferred from homology"/>
<evidence type="ECO:0000256" key="14">
    <source>
        <dbReference type="ARBA" id="ARBA00045431"/>
    </source>
</evidence>
<comment type="subcellular location">
    <subcellularLocation>
        <location evidence="2">Mitochondrion</location>
    </subcellularLocation>
</comment>
<dbReference type="InterPro" id="IPR033939">
    <property type="entry name" value="BCAT_family"/>
</dbReference>
<organism evidence="18 19">
    <name type="scientific">Macaca nemestrina</name>
    <name type="common">Pig-tailed macaque</name>
    <dbReference type="NCBI Taxonomy" id="9545"/>
    <lineage>
        <taxon>Eukaryota</taxon>
        <taxon>Metazoa</taxon>
        <taxon>Chordata</taxon>
        <taxon>Craniata</taxon>
        <taxon>Vertebrata</taxon>
        <taxon>Euteleostomi</taxon>
        <taxon>Mammalia</taxon>
        <taxon>Eutheria</taxon>
        <taxon>Euarchontoglires</taxon>
        <taxon>Primates</taxon>
        <taxon>Haplorrhini</taxon>
        <taxon>Catarrhini</taxon>
        <taxon>Cercopithecidae</taxon>
        <taxon>Cercopithecinae</taxon>
        <taxon>Macaca</taxon>
    </lineage>
</organism>
<comment type="catalytic activity">
    <reaction evidence="17">
        <text>L-valine + 2-oxoglutarate = 3-methyl-2-oxobutanoate + L-glutamate</text>
        <dbReference type="Rhea" id="RHEA:24813"/>
        <dbReference type="ChEBI" id="CHEBI:11851"/>
        <dbReference type="ChEBI" id="CHEBI:16810"/>
        <dbReference type="ChEBI" id="CHEBI:29985"/>
        <dbReference type="ChEBI" id="CHEBI:57762"/>
        <dbReference type="EC" id="2.6.1.42"/>
    </reaction>
</comment>
<comment type="subunit">
    <text evidence="4">Homodimer.</text>
</comment>
<dbReference type="GO" id="GO:0005739">
    <property type="term" value="C:mitochondrion"/>
    <property type="evidence" value="ECO:0007669"/>
    <property type="project" value="UniProtKB-SubCell"/>
</dbReference>
<name>A0A2K6APG3_MACNE</name>
<dbReference type="GO" id="GO:0009098">
    <property type="term" value="P:L-leucine biosynthetic process"/>
    <property type="evidence" value="ECO:0007669"/>
    <property type="project" value="TreeGrafter"/>
</dbReference>
<dbReference type="AlphaFoldDB" id="A0A2K6APG3"/>
<dbReference type="Pfam" id="PF01063">
    <property type="entry name" value="Aminotran_4"/>
    <property type="match status" value="1"/>
</dbReference>
<keyword evidence="8 16" id="KW-0663">Pyridoxal phosphate</keyword>
<evidence type="ECO:0000256" key="9">
    <source>
        <dbReference type="ARBA" id="ARBA00022946"/>
    </source>
</evidence>
<evidence type="ECO:0000256" key="15">
    <source>
        <dbReference type="RuleBase" id="RU004106"/>
    </source>
</evidence>
<evidence type="ECO:0000256" key="4">
    <source>
        <dbReference type="ARBA" id="ARBA00011738"/>
    </source>
</evidence>
<comment type="function">
    <text evidence="14">Catalyzes the first reaction in the catabolism of the essential branched chain amino acids leucine, isoleucine, and valine. May also function as a transporter of branched chain alpha-keto acids.</text>
</comment>
<dbReference type="PANTHER" id="PTHR11825:SF39">
    <property type="entry name" value="BRANCHED-CHAIN-AMINO-ACID AMINOTRANSFERASE, MITOCHONDRIAL"/>
    <property type="match status" value="1"/>
</dbReference>
<evidence type="ECO:0000256" key="12">
    <source>
        <dbReference type="ARBA" id="ARBA00023128"/>
    </source>
</evidence>
<dbReference type="GO" id="GO:0005654">
    <property type="term" value="C:nucleoplasm"/>
    <property type="evidence" value="ECO:0007669"/>
    <property type="project" value="Ensembl"/>
</dbReference>
<dbReference type="PANTHER" id="PTHR11825">
    <property type="entry name" value="SUBGROUP IIII AMINOTRANSFERASE"/>
    <property type="match status" value="1"/>
</dbReference>
<gene>
    <name evidence="18" type="primary">BCAT2</name>
</gene>
<dbReference type="SUPFAM" id="SSF56752">
    <property type="entry name" value="D-aminoacid aminotransferase-like PLP-dependent enzymes"/>
    <property type="match status" value="2"/>
</dbReference>
<evidence type="ECO:0000256" key="2">
    <source>
        <dbReference type="ARBA" id="ARBA00004173"/>
    </source>
</evidence>
<dbReference type="InterPro" id="IPR001544">
    <property type="entry name" value="Aminotrans_IV"/>
</dbReference>